<sequence length="164" mass="16918">MPVIINGSTGISGTDGSAATPAVQGTDTNTGIYFPGNDRIAFAEGGVQVGEFDASGNFQFNSGYGSVATAFGCRAWVNFNGTGTVAIRASGNVSSITDNGTGDYTVNFTNAMPDANYCGNATNDRWPDGISTLNTFQTTSVRNINSNGAGGLEDRQTVCVAIFR</sequence>
<evidence type="ECO:0000256" key="1">
    <source>
        <dbReference type="SAM" id="MobiDB-lite"/>
    </source>
</evidence>
<reference evidence="2" key="1">
    <citation type="submission" date="2020-04" db="EMBL/GenBank/DDBJ databases">
        <authorList>
            <person name="Chiriac C."/>
            <person name="Salcher M."/>
            <person name="Ghai R."/>
            <person name="Kavagutti S V."/>
        </authorList>
    </citation>
    <scope>NUCLEOTIDE SEQUENCE</scope>
</reference>
<proteinExistence type="predicted"/>
<feature type="region of interest" description="Disordered" evidence="1">
    <location>
        <begin position="1"/>
        <end position="22"/>
    </location>
</feature>
<dbReference type="EMBL" id="LR796371">
    <property type="protein sequence ID" value="CAB4139970.1"/>
    <property type="molecule type" value="Genomic_DNA"/>
</dbReference>
<name>A0A6J5M4K4_9CAUD</name>
<organism evidence="2">
    <name type="scientific">uncultured Caudovirales phage</name>
    <dbReference type="NCBI Taxonomy" id="2100421"/>
    <lineage>
        <taxon>Viruses</taxon>
        <taxon>Duplodnaviria</taxon>
        <taxon>Heunggongvirae</taxon>
        <taxon>Uroviricota</taxon>
        <taxon>Caudoviricetes</taxon>
        <taxon>Peduoviridae</taxon>
        <taxon>Maltschvirus</taxon>
        <taxon>Maltschvirus maltsch</taxon>
    </lineage>
</organism>
<evidence type="ECO:0000313" key="2">
    <source>
        <dbReference type="EMBL" id="CAB4139970.1"/>
    </source>
</evidence>
<protein>
    <submittedName>
        <fullName evidence="2">Uncharacterized protein</fullName>
    </submittedName>
</protein>
<gene>
    <name evidence="2" type="ORF">UFOVP397_6</name>
</gene>
<accession>A0A6J5M4K4</accession>